<dbReference type="Proteomes" id="UP000299102">
    <property type="component" value="Unassembled WGS sequence"/>
</dbReference>
<keyword evidence="2" id="KW-1185">Reference proteome</keyword>
<dbReference type="AlphaFoldDB" id="A0A4C1ZV29"/>
<organism evidence="1 2">
    <name type="scientific">Eumeta variegata</name>
    <name type="common">Bagworm moth</name>
    <name type="synonym">Eumeta japonica</name>
    <dbReference type="NCBI Taxonomy" id="151549"/>
    <lineage>
        <taxon>Eukaryota</taxon>
        <taxon>Metazoa</taxon>
        <taxon>Ecdysozoa</taxon>
        <taxon>Arthropoda</taxon>
        <taxon>Hexapoda</taxon>
        <taxon>Insecta</taxon>
        <taxon>Pterygota</taxon>
        <taxon>Neoptera</taxon>
        <taxon>Endopterygota</taxon>
        <taxon>Lepidoptera</taxon>
        <taxon>Glossata</taxon>
        <taxon>Ditrysia</taxon>
        <taxon>Tineoidea</taxon>
        <taxon>Psychidae</taxon>
        <taxon>Oiketicinae</taxon>
        <taxon>Eumeta</taxon>
    </lineage>
</organism>
<proteinExistence type="predicted"/>
<comment type="caution">
    <text evidence="1">The sequence shown here is derived from an EMBL/GenBank/DDBJ whole genome shotgun (WGS) entry which is preliminary data.</text>
</comment>
<accession>A0A4C1ZV29</accession>
<evidence type="ECO:0000313" key="2">
    <source>
        <dbReference type="Proteomes" id="UP000299102"/>
    </source>
</evidence>
<name>A0A4C1ZV29_EUMVA</name>
<dbReference type="EMBL" id="BGZK01002088">
    <property type="protein sequence ID" value="GBP90525.1"/>
    <property type="molecule type" value="Genomic_DNA"/>
</dbReference>
<protein>
    <submittedName>
        <fullName evidence="1">Uncharacterized protein</fullName>
    </submittedName>
</protein>
<evidence type="ECO:0000313" key="1">
    <source>
        <dbReference type="EMBL" id="GBP90525.1"/>
    </source>
</evidence>
<gene>
    <name evidence="1" type="ORF">EVAR_68902_1</name>
</gene>
<sequence length="227" mass="25562">MMAVKLAYMPFDCEPLTETNRAGANSSPKLKFLLDGNNSARFGEFRLRWKFTHTIPPKRTENKMACRPHAPVVPASVGLLRSFHNEHVTIPPLPSSGVGRTTNEVAEKEGIQRLKRRIINNAPPYRQHFLLPLSRHDLSKNLTHSNIKKKCECLLPEYLREGTKVYRDGSPEGFGNRNTVVHFAARPARRGPSGARSLRGIYSESSYGSILTIAFKCKRLSTLHKDT</sequence>
<reference evidence="1 2" key="1">
    <citation type="journal article" date="2019" name="Commun. Biol.">
        <title>The bagworm genome reveals a unique fibroin gene that provides high tensile strength.</title>
        <authorList>
            <person name="Kono N."/>
            <person name="Nakamura H."/>
            <person name="Ohtoshi R."/>
            <person name="Tomita M."/>
            <person name="Numata K."/>
            <person name="Arakawa K."/>
        </authorList>
    </citation>
    <scope>NUCLEOTIDE SEQUENCE [LARGE SCALE GENOMIC DNA]</scope>
</reference>